<organism evidence="1 2">
    <name type="scientific">Schistosoma mansoni</name>
    <name type="common">Blood fluke</name>
    <dbReference type="NCBI Taxonomy" id="6183"/>
    <lineage>
        <taxon>Eukaryota</taxon>
        <taxon>Metazoa</taxon>
        <taxon>Spiralia</taxon>
        <taxon>Lophotrochozoa</taxon>
        <taxon>Platyhelminthes</taxon>
        <taxon>Trematoda</taxon>
        <taxon>Digenea</taxon>
        <taxon>Strigeidida</taxon>
        <taxon>Schistosomatoidea</taxon>
        <taxon>Schistosomatidae</taxon>
        <taxon>Schistosoma</taxon>
    </lineage>
</organism>
<dbReference type="AlphaFoldDB" id="A0A3Q0KUU8"/>
<evidence type="ECO:0000313" key="2">
    <source>
        <dbReference type="WBParaSite" id="Smp_203600.1"/>
    </source>
</evidence>
<reference evidence="2" key="2">
    <citation type="submission" date="2018-12" db="UniProtKB">
        <authorList>
            <consortium name="WormBaseParasite"/>
        </authorList>
    </citation>
    <scope>IDENTIFICATION</scope>
    <source>
        <strain evidence="2">Puerto Rican</strain>
    </source>
</reference>
<proteinExistence type="predicted"/>
<reference evidence="1" key="1">
    <citation type="journal article" date="2012" name="PLoS Negl. Trop. Dis.">
        <title>A systematically improved high quality genome and transcriptome of the human blood fluke Schistosoma mansoni.</title>
        <authorList>
            <person name="Protasio A.V."/>
            <person name="Tsai I.J."/>
            <person name="Babbage A."/>
            <person name="Nichol S."/>
            <person name="Hunt M."/>
            <person name="Aslett M.A."/>
            <person name="De Silva N."/>
            <person name="Velarde G.S."/>
            <person name="Anderson T.J."/>
            <person name="Clark R.C."/>
            <person name="Davidson C."/>
            <person name="Dillon G.P."/>
            <person name="Holroyd N.E."/>
            <person name="LoVerde P.T."/>
            <person name="Lloyd C."/>
            <person name="McQuillan J."/>
            <person name="Oliveira G."/>
            <person name="Otto T.D."/>
            <person name="Parker-Manuel S.J."/>
            <person name="Quail M.A."/>
            <person name="Wilson R.A."/>
            <person name="Zerlotini A."/>
            <person name="Dunne D.W."/>
            <person name="Berriman M."/>
        </authorList>
    </citation>
    <scope>NUCLEOTIDE SEQUENCE [LARGE SCALE GENOMIC DNA]</scope>
    <source>
        <strain evidence="1">Puerto Rican</strain>
    </source>
</reference>
<protein>
    <submittedName>
        <fullName evidence="2">Uncharacterized protein</fullName>
    </submittedName>
</protein>
<evidence type="ECO:0000313" key="1">
    <source>
        <dbReference type="Proteomes" id="UP000008854"/>
    </source>
</evidence>
<dbReference type="WBParaSite" id="Smp_203600.1">
    <property type="protein sequence ID" value="Smp_203600.1"/>
    <property type="gene ID" value="Smp_203600"/>
</dbReference>
<keyword evidence="1" id="KW-1185">Reference proteome</keyword>
<name>A0A3Q0KUU8_SCHMA</name>
<accession>A0A3Q0KUU8</accession>
<sequence>MAFDMLYIGFKNRDKPEVDCEGACPGFLGEKVTHPAKLPFQSKIFTFSISNRMVYESTSGSIQICRCWSFKCRGFQFPRSHD</sequence>
<dbReference type="Proteomes" id="UP000008854">
    <property type="component" value="Unassembled WGS sequence"/>
</dbReference>
<dbReference type="InParanoid" id="A0A3Q0KUU8"/>